<dbReference type="OrthoDB" id="9773948at2"/>
<dbReference type="PANTHER" id="PTHR43209:SF1">
    <property type="entry name" value="TRNA SULFURTRANSFERASE"/>
    <property type="match status" value="1"/>
</dbReference>
<evidence type="ECO:0000256" key="4">
    <source>
        <dbReference type="ARBA" id="ARBA00022555"/>
    </source>
</evidence>
<evidence type="ECO:0000256" key="6">
    <source>
        <dbReference type="ARBA" id="ARBA00022741"/>
    </source>
</evidence>
<evidence type="ECO:0000256" key="16">
    <source>
        <dbReference type="ARBA" id="ARBA00075337"/>
    </source>
</evidence>
<dbReference type="RefSeq" id="WP_069718097.1">
    <property type="nucleotide sequence ID" value="NZ_MJEH01000044.1"/>
</dbReference>
<keyword evidence="9 19" id="KW-0784">Thiamine biosynthesis</keyword>
<dbReference type="FunFam" id="3.40.50.620:FF:000053">
    <property type="entry name" value="Probable tRNA sulfurtransferase"/>
    <property type="match status" value="1"/>
</dbReference>
<dbReference type="GO" id="GO:0009229">
    <property type="term" value="P:thiamine diphosphate biosynthetic process"/>
    <property type="evidence" value="ECO:0007669"/>
    <property type="project" value="UniProtKB-UniRule"/>
</dbReference>
<dbReference type="EMBL" id="MJEH01000044">
    <property type="protein sequence ID" value="OEH91812.1"/>
    <property type="molecule type" value="Genomic_DNA"/>
</dbReference>
<comment type="function">
    <text evidence="12 19">Catalyzes the ATP-dependent transfer of a sulfur to tRNA to produce 4-thiouridine in position 8 of tRNAs, which functions as a near-UV photosensor. Also catalyzes the transfer of sulfur to the sulfur carrier protein ThiS, forming ThiS-thiocarboxylate. This is a step in the synthesis of thiazole, in the thiamine biosynthesis pathway. The sulfur is donated as persulfide by IscS.</text>
</comment>
<dbReference type="InterPro" id="IPR020536">
    <property type="entry name" value="ThiI_AANH"/>
</dbReference>
<dbReference type="UniPathway" id="UPA00060"/>
<evidence type="ECO:0000256" key="14">
    <source>
        <dbReference type="ARBA" id="ARBA00066827"/>
    </source>
</evidence>
<feature type="binding site" evidence="19">
    <location>
        <position position="297"/>
    </location>
    <ligand>
        <name>ATP</name>
        <dbReference type="ChEBI" id="CHEBI:30616"/>
    </ligand>
</feature>
<accession>A0A1E5LCK4</accession>
<keyword evidence="22" id="KW-1185">Reference proteome</keyword>
<dbReference type="CDD" id="cd11716">
    <property type="entry name" value="THUMP_ThiI"/>
    <property type="match status" value="1"/>
</dbReference>
<sequence length="402" mass="45487">MNFNHIIIRYGEMALKGKNRSKFTNRLQTNVKFALKEFEEVKIRKAFDRMFVELNGVSYRPVFDRLKQVFGIQSLSLGLRTEKVLEDIQAGALVALLEAKKEEEITFKVESKRSDKTFPVGSQKLNHEVGGHLLRNCEGLKVDVHNPDVTVKVEVIQQGCYITCLTEQGAGGLPVGTSGKAMLMLSGGIDSPVAGYLTMKRGVRIEAVHFHSPPYTSERAKQKVIDLAKKLTRYGGRVRLHVVPFTELQQTLHREIPDSYSMTALRRMMLRITEELAKRNDALAIATGESVGQVASQTLDSMHTINEVTNYPVLRPLMSMDKLDIIDIAQEIDTYDISIRPYEDCCTIFLPSAPKTKPKREAINRYESKLDIDSLVQEVVERTEFIDLTVKEAEEHQFDDLL</sequence>
<evidence type="ECO:0000256" key="15">
    <source>
        <dbReference type="ARBA" id="ARBA00071867"/>
    </source>
</evidence>
<keyword evidence="7 19" id="KW-0067">ATP-binding</keyword>
<keyword evidence="3 19" id="KW-0963">Cytoplasm</keyword>
<dbReference type="GO" id="GO:0009228">
    <property type="term" value="P:thiamine biosynthetic process"/>
    <property type="evidence" value="ECO:0007669"/>
    <property type="project" value="UniProtKB-KW"/>
</dbReference>
<evidence type="ECO:0000313" key="22">
    <source>
        <dbReference type="Proteomes" id="UP000095209"/>
    </source>
</evidence>
<feature type="binding site" evidence="19">
    <location>
        <position position="288"/>
    </location>
    <ligand>
        <name>ATP</name>
        <dbReference type="ChEBI" id="CHEBI:30616"/>
    </ligand>
</feature>
<evidence type="ECO:0000256" key="10">
    <source>
        <dbReference type="ARBA" id="ARBA00050570"/>
    </source>
</evidence>
<dbReference type="InterPro" id="IPR050102">
    <property type="entry name" value="tRNA_sulfurtransferase_ThiI"/>
</dbReference>
<dbReference type="SUPFAM" id="SSF52402">
    <property type="entry name" value="Adenine nucleotide alpha hydrolases-like"/>
    <property type="match status" value="1"/>
</dbReference>
<name>A0A1E5LCK4_9BACI</name>
<dbReference type="GO" id="GO:0140741">
    <property type="term" value="F:tRNA-uracil-4 sulfurtransferase activity"/>
    <property type="evidence" value="ECO:0007669"/>
    <property type="project" value="UniProtKB-EC"/>
</dbReference>
<evidence type="ECO:0000256" key="19">
    <source>
        <dbReference type="HAMAP-Rule" id="MF_00021"/>
    </source>
</evidence>
<dbReference type="CDD" id="cd01712">
    <property type="entry name" value="PPase_ThiI"/>
    <property type="match status" value="1"/>
</dbReference>
<feature type="binding site" evidence="19">
    <location>
        <begin position="184"/>
        <end position="185"/>
    </location>
    <ligand>
        <name>ATP</name>
        <dbReference type="ChEBI" id="CHEBI:30616"/>
    </ligand>
</feature>
<dbReference type="Pfam" id="PF02568">
    <property type="entry name" value="ThiI"/>
    <property type="match status" value="1"/>
</dbReference>
<evidence type="ECO:0000256" key="12">
    <source>
        <dbReference type="ARBA" id="ARBA00058382"/>
    </source>
</evidence>
<evidence type="ECO:0000256" key="17">
    <source>
        <dbReference type="ARBA" id="ARBA00077849"/>
    </source>
</evidence>
<evidence type="ECO:0000256" key="8">
    <source>
        <dbReference type="ARBA" id="ARBA00022884"/>
    </source>
</evidence>
<evidence type="ECO:0000256" key="11">
    <source>
        <dbReference type="ARBA" id="ARBA00052330"/>
    </source>
</evidence>
<feature type="domain" description="THUMP" evidence="20">
    <location>
        <begin position="60"/>
        <end position="166"/>
    </location>
</feature>
<comment type="catalytic activity">
    <reaction evidence="11 19">
        <text>[ThiS sulfur-carrier protein]-C-terminal Gly-Gly-AMP + S-sulfanyl-L-cysteinyl-[cysteine desulfurase] + AH2 = [ThiS sulfur-carrier protein]-C-terminal-Gly-aminoethanethioate + L-cysteinyl-[cysteine desulfurase] + A + AMP + 2 H(+)</text>
        <dbReference type="Rhea" id="RHEA:43340"/>
        <dbReference type="Rhea" id="RHEA-COMP:12157"/>
        <dbReference type="Rhea" id="RHEA-COMP:12158"/>
        <dbReference type="Rhea" id="RHEA-COMP:12910"/>
        <dbReference type="Rhea" id="RHEA-COMP:19908"/>
        <dbReference type="ChEBI" id="CHEBI:13193"/>
        <dbReference type="ChEBI" id="CHEBI:15378"/>
        <dbReference type="ChEBI" id="CHEBI:17499"/>
        <dbReference type="ChEBI" id="CHEBI:29950"/>
        <dbReference type="ChEBI" id="CHEBI:61963"/>
        <dbReference type="ChEBI" id="CHEBI:90618"/>
        <dbReference type="ChEBI" id="CHEBI:232372"/>
        <dbReference type="ChEBI" id="CHEBI:456215"/>
    </reaction>
</comment>
<evidence type="ECO:0000256" key="9">
    <source>
        <dbReference type="ARBA" id="ARBA00022977"/>
    </source>
</evidence>
<comment type="pathway">
    <text evidence="2 19">Cofactor biosynthesis; thiamine diphosphate biosynthesis.</text>
</comment>
<dbReference type="PROSITE" id="PS51165">
    <property type="entry name" value="THUMP"/>
    <property type="match status" value="1"/>
</dbReference>
<comment type="caution">
    <text evidence="21">The sequence shown here is derived from an EMBL/GenBank/DDBJ whole genome shotgun (WGS) entry which is preliminary data.</text>
</comment>
<dbReference type="GO" id="GO:0005829">
    <property type="term" value="C:cytosol"/>
    <property type="evidence" value="ECO:0007669"/>
    <property type="project" value="TreeGrafter"/>
</dbReference>
<dbReference type="Gene3D" id="3.40.50.620">
    <property type="entry name" value="HUPs"/>
    <property type="match status" value="1"/>
</dbReference>
<keyword evidence="5 19" id="KW-0808">Transferase</keyword>
<dbReference type="EC" id="2.8.1.4" evidence="14 19"/>
<comment type="subcellular location">
    <subcellularLocation>
        <location evidence="1 19">Cytoplasm</location>
    </subcellularLocation>
</comment>
<evidence type="ECO:0000256" key="3">
    <source>
        <dbReference type="ARBA" id="ARBA00022490"/>
    </source>
</evidence>
<comment type="catalytic activity">
    <reaction evidence="10 19">
        <text>[ThiI sulfur-carrier protein]-S-sulfanyl-L-cysteine + a uridine in tRNA + 2 reduced [2Fe-2S]-[ferredoxin] + ATP + H(+) = [ThiI sulfur-carrier protein]-L-cysteine + a 4-thiouridine in tRNA + 2 oxidized [2Fe-2S]-[ferredoxin] + AMP + diphosphate</text>
        <dbReference type="Rhea" id="RHEA:24176"/>
        <dbReference type="Rhea" id="RHEA-COMP:10000"/>
        <dbReference type="Rhea" id="RHEA-COMP:10001"/>
        <dbReference type="Rhea" id="RHEA-COMP:13337"/>
        <dbReference type="Rhea" id="RHEA-COMP:13338"/>
        <dbReference type="Rhea" id="RHEA-COMP:13339"/>
        <dbReference type="Rhea" id="RHEA-COMP:13340"/>
        <dbReference type="ChEBI" id="CHEBI:15378"/>
        <dbReference type="ChEBI" id="CHEBI:29950"/>
        <dbReference type="ChEBI" id="CHEBI:30616"/>
        <dbReference type="ChEBI" id="CHEBI:33019"/>
        <dbReference type="ChEBI" id="CHEBI:33737"/>
        <dbReference type="ChEBI" id="CHEBI:33738"/>
        <dbReference type="ChEBI" id="CHEBI:61963"/>
        <dbReference type="ChEBI" id="CHEBI:65315"/>
        <dbReference type="ChEBI" id="CHEBI:136798"/>
        <dbReference type="ChEBI" id="CHEBI:456215"/>
        <dbReference type="EC" id="2.8.1.4"/>
    </reaction>
</comment>
<dbReference type="PANTHER" id="PTHR43209">
    <property type="entry name" value="TRNA SULFURTRANSFERASE"/>
    <property type="match status" value="1"/>
</dbReference>
<evidence type="ECO:0000256" key="1">
    <source>
        <dbReference type="ARBA" id="ARBA00004496"/>
    </source>
</evidence>
<dbReference type="GO" id="GO:0002937">
    <property type="term" value="P:tRNA 4-thiouridine biosynthesis"/>
    <property type="evidence" value="ECO:0007669"/>
    <property type="project" value="TreeGrafter"/>
</dbReference>
<dbReference type="InterPro" id="IPR049961">
    <property type="entry name" value="ThiI_N"/>
</dbReference>
<comment type="similarity">
    <text evidence="13 19">Belongs to the ThiI family.</text>
</comment>
<gene>
    <name evidence="19" type="primary">thiI</name>
    <name evidence="21" type="ORF">BFG57_03480</name>
</gene>
<dbReference type="Proteomes" id="UP000095209">
    <property type="component" value="Unassembled WGS sequence"/>
</dbReference>
<keyword evidence="6 19" id="KW-0547">Nucleotide-binding</keyword>
<protein>
    <recommendedName>
        <fullName evidence="15 19">Probable tRNA sulfurtransferase</fullName>
        <ecNumber evidence="14 19">2.8.1.4</ecNumber>
    </recommendedName>
    <alternativeName>
        <fullName evidence="16 19">Sulfur carrier protein ThiS sulfurtransferase</fullName>
    </alternativeName>
    <alternativeName>
        <fullName evidence="17 19">Thiamine biosynthesis protein ThiI</fullName>
    </alternativeName>
    <alternativeName>
        <fullName evidence="18 19">tRNA 4-thiouridine synthase</fullName>
    </alternativeName>
</protein>
<dbReference type="InterPro" id="IPR054173">
    <property type="entry name" value="ThiI_fer"/>
</dbReference>
<evidence type="ECO:0000256" key="5">
    <source>
        <dbReference type="ARBA" id="ARBA00022679"/>
    </source>
</evidence>
<dbReference type="HAMAP" id="MF_00021">
    <property type="entry name" value="ThiI"/>
    <property type="match status" value="1"/>
</dbReference>
<dbReference type="Pfam" id="PF22025">
    <property type="entry name" value="ThiI_fer"/>
    <property type="match status" value="1"/>
</dbReference>
<keyword evidence="8 19" id="KW-0694">RNA-binding</keyword>
<dbReference type="InterPro" id="IPR014729">
    <property type="entry name" value="Rossmann-like_a/b/a_fold"/>
</dbReference>
<dbReference type="GO" id="GO:0004810">
    <property type="term" value="F:CCA tRNA nucleotidyltransferase activity"/>
    <property type="evidence" value="ECO:0007669"/>
    <property type="project" value="InterPro"/>
</dbReference>
<evidence type="ECO:0000313" key="21">
    <source>
        <dbReference type="EMBL" id="OEH91812.1"/>
    </source>
</evidence>
<evidence type="ECO:0000256" key="18">
    <source>
        <dbReference type="ARBA" id="ARBA00080570"/>
    </source>
</evidence>
<dbReference type="SMART" id="SM00981">
    <property type="entry name" value="THUMP"/>
    <property type="match status" value="1"/>
</dbReference>
<dbReference type="GO" id="GO:0005524">
    <property type="term" value="F:ATP binding"/>
    <property type="evidence" value="ECO:0007669"/>
    <property type="project" value="UniProtKB-UniRule"/>
</dbReference>
<feature type="binding site" evidence="19">
    <location>
        <position position="266"/>
    </location>
    <ligand>
        <name>ATP</name>
        <dbReference type="ChEBI" id="CHEBI:30616"/>
    </ligand>
</feature>
<evidence type="ECO:0000256" key="7">
    <source>
        <dbReference type="ARBA" id="ARBA00022840"/>
    </source>
</evidence>
<evidence type="ECO:0000256" key="13">
    <source>
        <dbReference type="ARBA" id="ARBA00061472"/>
    </source>
</evidence>
<evidence type="ECO:0000259" key="20">
    <source>
        <dbReference type="PROSITE" id="PS51165"/>
    </source>
</evidence>
<dbReference type="InterPro" id="IPR004114">
    <property type="entry name" value="THUMP_dom"/>
</dbReference>
<proteinExistence type="inferred from homology"/>
<dbReference type="Pfam" id="PF02926">
    <property type="entry name" value="THUMP"/>
    <property type="match status" value="1"/>
</dbReference>
<dbReference type="AlphaFoldDB" id="A0A1E5LCK4"/>
<dbReference type="InterPro" id="IPR049962">
    <property type="entry name" value="THUMP_ThiI"/>
</dbReference>
<keyword evidence="4 19" id="KW-0820">tRNA-binding</keyword>
<feature type="binding site" evidence="19">
    <location>
        <begin position="209"/>
        <end position="210"/>
    </location>
    <ligand>
        <name>ATP</name>
        <dbReference type="ChEBI" id="CHEBI:30616"/>
    </ligand>
</feature>
<dbReference type="GO" id="GO:0052837">
    <property type="term" value="P:thiazole biosynthetic process"/>
    <property type="evidence" value="ECO:0007669"/>
    <property type="project" value="TreeGrafter"/>
</dbReference>
<evidence type="ECO:0000256" key="2">
    <source>
        <dbReference type="ARBA" id="ARBA00004948"/>
    </source>
</evidence>
<dbReference type="SUPFAM" id="SSF143437">
    <property type="entry name" value="THUMP domain-like"/>
    <property type="match status" value="1"/>
</dbReference>
<organism evidence="21 22">
    <name type="scientific">Bacillus solimangrovi</name>
    <dbReference type="NCBI Taxonomy" id="1305675"/>
    <lineage>
        <taxon>Bacteria</taxon>
        <taxon>Bacillati</taxon>
        <taxon>Bacillota</taxon>
        <taxon>Bacilli</taxon>
        <taxon>Bacillales</taxon>
        <taxon>Bacillaceae</taxon>
        <taxon>Bacillus</taxon>
    </lineage>
</organism>
<dbReference type="InterPro" id="IPR003720">
    <property type="entry name" value="tRNA_STrfase"/>
</dbReference>
<reference evidence="21 22" key="1">
    <citation type="submission" date="2016-08" db="EMBL/GenBank/DDBJ databases">
        <title>Genome of Bacillus solimangrovi GH2-4.</title>
        <authorList>
            <person name="Lim S."/>
            <person name="Kim B.-C."/>
        </authorList>
    </citation>
    <scope>NUCLEOTIDE SEQUENCE [LARGE SCALE GENOMIC DNA]</scope>
    <source>
        <strain evidence="21 22">GH2-4</strain>
    </source>
</reference>
<dbReference type="NCBIfam" id="TIGR00342">
    <property type="entry name" value="tRNA uracil 4-sulfurtransferase ThiI"/>
    <property type="match status" value="1"/>
</dbReference>
<dbReference type="Gene3D" id="3.30.2130.30">
    <property type="match status" value="1"/>
</dbReference>
<dbReference type="GO" id="GO:0000049">
    <property type="term" value="F:tRNA binding"/>
    <property type="evidence" value="ECO:0007669"/>
    <property type="project" value="UniProtKB-UniRule"/>
</dbReference>
<dbReference type="STRING" id="1305675.BFG57_03480"/>